<accession>A0A9J5ZFJ4</accession>
<dbReference type="Proteomes" id="UP000824120">
    <property type="component" value="Chromosome 4"/>
</dbReference>
<dbReference type="AlphaFoldDB" id="A0A9J5ZFJ4"/>
<evidence type="ECO:0000313" key="1">
    <source>
        <dbReference type="EMBL" id="KAG5610727.1"/>
    </source>
</evidence>
<evidence type="ECO:0000313" key="2">
    <source>
        <dbReference type="Proteomes" id="UP000824120"/>
    </source>
</evidence>
<comment type="caution">
    <text evidence="1">The sequence shown here is derived from an EMBL/GenBank/DDBJ whole genome shotgun (WGS) entry which is preliminary data.</text>
</comment>
<protein>
    <submittedName>
        <fullName evidence="1">Uncharacterized protein</fullName>
    </submittedName>
</protein>
<keyword evidence="2" id="KW-1185">Reference proteome</keyword>
<reference evidence="1 2" key="1">
    <citation type="submission" date="2020-09" db="EMBL/GenBank/DDBJ databases">
        <title>De no assembly of potato wild relative species, Solanum commersonii.</title>
        <authorList>
            <person name="Cho K."/>
        </authorList>
    </citation>
    <scope>NUCLEOTIDE SEQUENCE [LARGE SCALE GENOMIC DNA]</scope>
    <source>
        <strain evidence="1">LZ3.2</strain>
        <tissue evidence="1">Leaf</tissue>
    </source>
</reference>
<gene>
    <name evidence="1" type="ORF">H5410_022008</name>
</gene>
<organism evidence="1 2">
    <name type="scientific">Solanum commersonii</name>
    <name type="common">Commerson's wild potato</name>
    <name type="synonym">Commerson's nightshade</name>
    <dbReference type="NCBI Taxonomy" id="4109"/>
    <lineage>
        <taxon>Eukaryota</taxon>
        <taxon>Viridiplantae</taxon>
        <taxon>Streptophyta</taxon>
        <taxon>Embryophyta</taxon>
        <taxon>Tracheophyta</taxon>
        <taxon>Spermatophyta</taxon>
        <taxon>Magnoliopsida</taxon>
        <taxon>eudicotyledons</taxon>
        <taxon>Gunneridae</taxon>
        <taxon>Pentapetalae</taxon>
        <taxon>asterids</taxon>
        <taxon>lamiids</taxon>
        <taxon>Solanales</taxon>
        <taxon>Solanaceae</taxon>
        <taxon>Solanoideae</taxon>
        <taxon>Solaneae</taxon>
        <taxon>Solanum</taxon>
    </lineage>
</organism>
<dbReference type="EMBL" id="JACXVP010000004">
    <property type="protein sequence ID" value="KAG5610727.1"/>
    <property type="molecule type" value="Genomic_DNA"/>
</dbReference>
<name>A0A9J5ZFJ4_SOLCO</name>
<sequence length="108" mass="12514">MLRRSHSAQLVRITDTLGDPPFGLLHCLSPLSFSIFASWIIGRYSTSSLNCSATRWLLHFTADLIFSFRVQYTETKGEDKTFWQLTDRVWRFSDLHFFGLSVAFVPFC</sequence>
<proteinExistence type="predicted"/>